<evidence type="ECO:0008006" key="10">
    <source>
        <dbReference type="Google" id="ProtNLM"/>
    </source>
</evidence>
<keyword evidence="9" id="KW-1185">Reference proteome</keyword>
<evidence type="ECO:0000256" key="7">
    <source>
        <dbReference type="SAM" id="Phobius"/>
    </source>
</evidence>
<keyword evidence="5 7" id="KW-1133">Transmembrane helix</keyword>
<evidence type="ECO:0000256" key="2">
    <source>
        <dbReference type="ARBA" id="ARBA00011006"/>
    </source>
</evidence>
<feature type="transmembrane region" description="Helical" evidence="7">
    <location>
        <begin position="6"/>
        <end position="23"/>
    </location>
</feature>
<dbReference type="RefSeq" id="WP_201645616.1">
    <property type="nucleotide sequence ID" value="NZ_CAJHCP010000015.1"/>
</dbReference>
<dbReference type="EMBL" id="CAJHCP010000015">
    <property type="protein sequence ID" value="CAD6555692.1"/>
    <property type="molecule type" value="Genomic_DNA"/>
</dbReference>
<evidence type="ECO:0000313" key="9">
    <source>
        <dbReference type="Proteomes" id="UP000598032"/>
    </source>
</evidence>
<proteinExistence type="inferred from homology"/>
<comment type="similarity">
    <text evidence="2">Belongs to the UPF0410 family.</text>
</comment>
<evidence type="ECO:0000313" key="8">
    <source>
        <dbReference type="EMBL" id="CAD6555692.1"/>
    </source>
</evidence>
<dbReference type="PANTHER" id="PTHR33884:SF3">
    <property type="entry name" value="UPF0410 PROTEIN YMGE"/>
    <property type="match status" value="1"/>
</dbReference>
<dbReference type="InterPro" id="IPR007341">
    <property type="entry name" value="Transgly_assoc"/>
</dbReference>
<keyword evidence="3" id="KW-1003">Cell membrane</keyword>
<sequence length="83" mass="8439">MEHGIIAWLIIGAIAGWLAGVLVKGGGFGLIVDIIVGIVGAFIGGWLAGVLHISLGGGWIGSIITAVIGAVVLLFIIRLIRRG</sequence>
<evidence type="ECO:0000256" key="1">
    <source>
        <dbReference type="ARBA" id="ARBA00004651"/>
    </source>
</evidence>
<evidence type="ECO:0000256" key="6">
    <source>
        <dbReference type="ARBA" id="ARBA00023136"/>
    </source>
</evidence>
<feature type="transmembrane region" description="Helical" evidence="7">
    <location>
        <begin position="30"/>
        <end position="53"/>
    </location>
</feature>
<protein>
    <recommendedName>
        <fullName evidence="10">GlsB/YeaQ/YmgE family stress response membrane protein</fullName>
    </recommendedName>
</protein>
<accession>A0ABN7IDI3</accession>
<reference evidence="8 9" key="1">
    <citation type="submission" date="2020-10" db="EMBL/GenBank/DDBJ databases">
        <authorList>
            <person name="Peeters C."/>
        </authorList>
    </citation>
    <scope>NUCLEOTIDE SEQUENCE [LARGE SCALE GENOMIC DNA]</scope>
    <source>
        <strain evidence="8 9">LMG 28140</strain>
    </source>
</reference>
<keyword evidence="4 7" id="KW-0812">Transmembrane</keyword>
<comment type="subcellular location">
    <subcellularLocation>
        <location evidence="1">Cell membrane</location>
        <topology evidence="1">Multi-pass membrane protein</topology>
    </subcellularLocation>
</comment>
<dbReference type="PANTHER" id="PTHR33884">
    <property type="entry name" value="UPF0410 PROTEIN YMGE"/>
    <property type="match status" value="1"/>
</dbReference>
<comment type="caution">
    <text evidence="8">The sequence shown here is derived from an EMBL/GenBank/DDBJ whole genome shotgun (WGS) entry which is preliminary data.</text>
</comment>
<organism evidence="8 9">
    <name type="scientific">Paraburkholderia metrosideri</name>
    <dbReference type="NCBI Taxonomy" id="580937"/>
    <lineage>
        <taxon>Bacteria</taxon>
        <taxon>Pseudomonadati</taxon>
        <taxon>Pseudomonadota</taxon>
        <taxon>Betaproteobacteria</taxon>
        <taxon>Burkholderiales</taxon>
        <taxon>Burkholderiaceae</taxon>
        <taxon>Paraburkholderia</taxon>
    </lineage>
</organism>
<gene>
    <name evidence="8" type="ORF">LMG28140_05701</name>
</gene>
<feature type="transmembrane region" description="Helical" evidence="7">
    <location>
        <begin position="59"/>
        <end position="80"/>
    </location>
</feature>
<dbReference type="Proteomes" id="UP000598032">
    <property type="component" value="Unassembled WGS sequence"/>
</dbReference>
<name>A0ABN7IDI3_9BURK</name>
<evidence type="ECO:0000256" key="4">
    <source>
        <dbReference type="ARBA" id="ARBA00022692"/>
    </source>
</evidence>
<keyword evidence="6 7" id="KW-0472">Membrane</keyword>
<dbReference type="Pfam" id="PF04226">
    <property type="entry name" value="Transgly_assoc"/>
    <property type="match status" value="1"/>
</dbReference>
<evidence type="ECO:0000256" key="5">
    <source>
        <dbReference type="ARBA" id="ARBA00022989"/>
    </source>
</evidence>
<evidence type="ECO:0000256" key="3">
    <source>
        <dbReference type="ARBA" id="ARBA00022475"/>
    </source>
</evidence>